<dbReference type="InterPro" id="IPR051552">
    <property type="entry name" value="HptR"/>
</dbReference>
<evidence type="ECO:0000313" key="13">
    <source>
        <dbReference type="EMBL" id="RGV78715.1"/>
    </source>
</evidence>
<dbReference type="PROSITE" id="PS50110">
    <property type="entry name" value="RESPONSE_REGULATORY"/>
    <property type="match status" value="1"/>
</dbReference>
<dbReference type="PRINTS" id="PR00032">
    <property type="entry name" value="HTHARAC"/>
</dbReference>
<evidence type="ECO:0000256" key="7">
    <source>
        <dbReference type="ARBA" id="ARBA00023125"/>
    </source>
</evidence>
<evidence type="ECO:0000256" key="5">
    <source>
        <dbReference type="ARBA" id="ARBA00023012"/>
    </source>
</evidence>
<dbReference type="CDD" id="cd17536">
    <property type="entry name" value="REC_YesN-like"/>
    <property type="match status" value="1"/>
</dbReference>
<proteinExistence type="predicted"/>
<dbReference type="InterPro" id="IPR009057">
    <property type="entry name" value="Homeodomain-like_sf"/>
</dbReference>
<dbReference type="RefSeq" id="WP_118017435.1">
    <property type="nucleotide sequence ID" value="NZ_QRZM01000001.1"/>
</dbReference>
<dbReference type="EMBL" id="QRZM01000001">
    <property type="protein sequence ID" value="RGV78715.1"/>
    <property type="molecule type" value="Genomic_DNA"/>
</dbReference>
<accession>A0A412ZET5</accession>
<gene>
    <name evidence="13" type="ORF">DWW02_02995</name>
</gene>
<dbReference type="SUPFAM" id="SSF52172">
    <property type="entry name" value="CheY-like"/>
    <property type="match status" value="1"/>
</dbReference>
<comment type="subcellular location">
    <subcellularLocation>
        <location evidence="1">Cytoplasm</location>
    </subcellularLocation>
</comment>
<sequence length="541" mass="62315">MKVLISDDEHHVIQAIRLLVPWEEFGIDQIYTASNGMEALDIITREVPEIVITDIVMEDKNGIDIMDFIATRHPSIKVIAVSGHNDFEYVRTMLTKGCMDYLLKPLESATLISTVGKAVQSWKDEHETNLRHRHLQEKVHSLSAFYSGVLLYKMLDSRCVETAYEELLQADASFSSVDTCKIIYYDTSYFPMQNAGFACLLKDFESQVRRSLGGQHGFILSNPDHPGEIMFFLLGAGDMTATSIIKAAQSFFMNTAYPFHLGISREHPFPGRFSDSYTQAKNAFFCFYGDIASSSTAMAALPSMEKLRFCPETEQLHQLEDQIFSSLLIGDRREIEGSAADWLAQILPEREIPLYLIHYVLETFHGLLKQWASKIRKKNPAFTYMPAENPLVYEELMGENYLFSREALRQAMFSSLYCICDELKESRSTSDIMLQIAQYMELNYTKPFIQSEYAKLFYINKDYMSRKFTSTFHVNMLTYLNQIRIRHARELLSDFSLKIQDIAYAVGFKDEKYFAKQFKKLTNTTPGNYRAALRKEKRQGY</sequence>
<evidence type="ECO:0000256" key="10">
    <source>
        <dbReference type="PROSITE-ProRule" id="PRU00169"/>
    </source>
</evidence>
<keyword evidence="6" id="KW-0805">Transcription regulation</keyword>
<keyword evidence="5" id="KW-0902">Two-component regulatory system</keyword>
<comment type="caution">
    <text evidence="13">The sequence shown here is derived from an EMBL/GenBank/DDBJ whole genome shotgun (WGS) entry which is preliminary data.</text>
</comment>
<feature type="modified residue" description="4-aspartylphosphate" evidence="10">
    <location>
        <position position="54"/>
    </location>
</feature>
<dbReference type="PROSITE" id="PS01124">
    <property type="entry name" value="HTH_ARAC_FAMILY_2"/>
    <property type="match status" value="1"/>
</dbReference>
<dbReference type="AlphaFoldDB" id="A0A412ZET5"/>
<dbReference type="Gene3D" id="3.40.50.2300">
    <property type="match status" value="1"/>
</dbReference>
<dbReference type="Pfam" id="PF12833">
    <property type="entry name" value="HTH_18"/>
    <property type="match status" value="1"/>
</dbReference>
<dbReference type="PANTHER" id="PTHR42713">
    <property type="entry name" value="HISTIDINE KINASE-RELATED"/>
    <property type="match status" value="1"/>
</dbReference>
<evidence type="ECO:0000313" key="14">
    <source>
        <dbReference type="Proteomes" id="UP000284543"/>
    </source>
</evidence>
<evidence type="ECO:0000256" key="3">
    <source>
        <dbReference type="ARBA" id="ARBA00022490"/>
    </source>
</evidence>
<organism evidence="13 14">
    <name type="scientific">Enterocloster bolteae</name>
    <dbReference type="NCBI Taxonomy" id="208479"/>
    <lineage>
        <taxon>Bacteria</taxon>
        <taxon>Bacillati</taxon>
        <taxon>Bacillota</taxon>
        <taxon>Clostridia</taxon>
        <taxon>Lachnospirales</taxon>
        <taxon>Lachnospiraceae</taxon>
        <taxon>Enterocloster</taxon>
    </lineage>
</organism>
<evidence type="ECO:0000256" key="6">
    <source>
        <dbReference type="ARBA" id="ARBA00023015"/>
    </source>
</evidence>
<keyword evidence="4 10" id="KW-0597">Phosphoprotein</keyword>
<dbReference type="Pfam" id="PF00072">
    <property type="entry name" value="Response_reg"/>
    <property type="match status" value="1"/>
</dbReference>
<evidence type="ECO:0000256" key="9">
    <source>
        <dbReference type="ARBA" id="ARBA00024867"/>
    </source>
</evidence>
<dbReference type="Gene3D" id="1.10.10.60">
    <property type="entry name" value="Homeodomain-like"/>
    <property type="match status" value="2"/>
</dbReference>
<dbReference type="SMART" id="SM00342">
    <property type="entry name" value="HTH_ARAC"/>
    <property type="match status" value="1"/>
</dbReference>
<dbReference type="GO" id="GO:0043565">
    <property type="term" value="F:sequence-specific DNA binding"/>
    <property type="evidence" value="ECO:0007669"/>
    <property type="project" value="InterPro"/>
</dbReference>
<dbReference type="PANTHER" id="PTHR42713:SF3">
    <property type="entry name" value="TRANSCRIPTIONAL REGULATORY PROTEIN HPTR"/>
    <property type="match status" value="1"/>
</dbReference>
<dbReference type="InterPro" id="IPR011006">
    <property type="entry name" value="CheY-like_superfamily"/>
</dbReference>
<comment type="function">
    <text evidence="9">May play the central regulatory role in sporulation. It may be an element of the effector pathway responsible for the activation of sporulation genes in response to nutritional stress. Spo0A may act in concert with spo0H (a sigma factor) to control the expression of some genes that are critical to the sporulation process.</text>
</comment>
<dbReference type="InterPro" id="IPR020449">
    <property type="entry name" value="Tscrpt_reg_AraC-type_HTH"/>
</dbReference>
<evidence type="ECO:0000256" key="2">
    <source>
        <dbReference type="ARBA" id="ARBA00018672"/>
    </source>
</evidence>
<evidence type="ECO:0000259" key="12">
    <source>
        <dbReference type="PROSITE" id="PS50110"/>
    </source>
</evidence>
<evidence type="ECO:0000256" key="8">
    <source>
        <dbReference type="ARBA" id="ARBA00023163"/>
    </source>
</evidence>
<keyword evidence="8" id="KW-0804">Transcription</keyword>
<keyword evidence="7" id="KW-0238">DNA-binding</keyword>
<dbReference type="Proteomes" id="UP000284543">
    <property type="component" value="Unassembled WGS sequence"/>
</dbReference>
<reference evidence="13 14" key="1">
    <citation type="submission" date="2018-08" db="EMBL/GenBank/DDBJ databases">
        <title>A genome reference for cultivated species of the human gut microbiota.</title>
        <authorList>
            <person name="Zou Y."/>
            <person name="Xue W."/>
            <person name="Luo G."/>
        </authorList>
    </citation>
    <scope>NUCLEOTIDE SEQUENCE [LARGE SCALE GENOMIC DNA]</scope>
    <source>
        <strain evidence="13 14">AF14-18</strain>
    </source>
</reference>
<protein>
    <recommendedName>
        <fullName evidence="2">Stage 0 sporulation protein A homolog</fullName>
    </recommendedName>
</protein>
<dbReference type="GO" id="GO:0003700">
    <property type="term" value="F:DNA-binding transcription factor activity"/>
    <property type="evidence" value="ECO:0007669"/>
    <property type="project" value="InterPro"/>
</dbReference>
<evidence type="ECO:0000256" key="1">
    <source>
        <dbReference type="ARBA" id="ARBA00004496"/>
    </source>
</evidence>
<dbReference type="GO" id="GO:0005737">
    <property type="term" value="C:cytoplasm"/>
    <property type="evidence" value="ECO:0007669"/>
    <property type="project" value="UniProtKB-SubCell"/>
</dbReference>
<dbReference type="InterPro" id="IPR018060">
    <property type="entry name" value="HTH_AraC"/>
</dbReference>
<evidence type="ECO:0000259" key="11">
    <source>
        <dbReference type="PROSITE" id="PS01124"/>
    </source>
</evidence>
<dbReference type="SMART" id="SM00448">
    <property type="entry name" value="REC"/>
    <property type="match status" value="1"/>
</dbReference>
<dbReference type="InterPro" id="IPR001789">
    <property type="entry name" value="Sig_transdc_resp-reg_receiver"/>
</dbReference>
<keyword evidence="3" id="KW-0963">Cytoplasm</keyword>
<dbReference type="PROSITE" id="PS00041">
    <property type="entry name" value="HTH_ARAC_FAMILY_1"/>
    <property type="match status" value="1"/>
</dbReference>
<feature type="domain" description="HTH araC/xylS-type" evidence="11">
    <location>
        <begin position="434"/>
        <end position="532"/>
    </location>
</feature>
<evidence type="ECO:0000256" key="4">
    <source>
        <dbReference type="ARBA" id="ARBA00022553"/>
    </source>
</evidence>
<dbReference type="InterPro" id="IPR018062">
    <property type="entry name" value="HTH_AraC-typ_CS"/>
</dbReference>
<dbReference type="GO" id="GO:0000160">
    <property type="term" value="P:phosphorelay signal transduction system"/>
    <property type="evidence" value="ECO:0007669"/>
    <property type="project" value="UniProtKB-KW"/>
</dbReference>
<dbReference type="SUPFAM" id="SSF46689">
    <property type="entry name" value="Homeodomain-like"/>
    <property type="match status" value="1"/>
</dbReference>
<name>A0A412ZET5_9FIRM</name>
<feature type="domain" description="Response regulatory" evidence="12">
    <location>
        <begin position="2"/>
        <end position="119"/>
    </location>
</feature>